<dbReference type="InterPro" id="IPR010982">
    <property type="entry name" value="Lambda_DNA-bd_dom_sf"/>
</dbReference>
<dbReference type="Proteomes" id="UP000230282">
    <property type="component" value="Unassembled WGS sequence"/>
</dbReference>
<dbReference type="OrthoDB" id="5683219at2"/>
<dbReference type="PROSITE" id="PS50943">
    <property type="entry name" value="HTH_CROC1"/>
    <property type="match status" value="1"/>
</dbReference>
<dbReference type="PANTHER" id="PTHR46558">
    <property type="entry name" value="TRACRIPTIONAL REGULATORY PROTEIN-RELATED-RELATED"/>
    <property type="match status" value="1"/>
</dbReference>
<evidence type="ECO:0000259" key="2">
    <source>
        <dbReference type="PROSITE" id="PS50943"/>
    </source>
</evidence>
<evidence type="ECO:0000256" key="1">
    <source>
        <dbReference type="ARBA" id="ARBA00023125"/>
    </source>
</evidence>
<reference evidence="3 4" key="1">
    <citation type="submission" date="2017-11" db="EMBL/GenBank/DDBJ databases">
        <title>Reclassification of Bisgaard taxon 5 as Caviibacterium pharyngocola gen. nov., sp. nov.</title>
        <authorList>
            <person name="Christensen H."/>
        </authorList>
    </citation>
    <scope>NUCLEOTIDE SEQUENCE [LARGE SCALE GENOMIC DNA]</scope>
    <source>
        <strain evidence="3 4">7_3</strain>
    </source>
</reference>
<dbReference type="EMBL" id="PHGZ01000013">
    <property type="protein sequence ID" value="PJG82846.1"/>
    <property type="molecule type" value="Genomic_DNA"/>
</dbReference>
<comment type="caution">
    <text evidence="3">The sequence shown here is derived from an EMBL/GenBank/DDBJ whole genome shotgun (WGS) entry which is preliminary data.</text>
</comment>
<dbReference type="Gene3D" id="1.10.260.40">
    <property type="entry name" value="lambda repressor-like DNA-binding domains"/>
    <property type="match status" value="1"/>
</dbReference>
<keyword evidence="4" id="KW-1185">Reference proteome</keyword>
<dbReference type="SMART" id="SM00530">
    <property type="entry name" value="HTH_XRE"/>
    <property type="match status" value="1"/>
</dbReference>
<dbReference type="AlphaFoldDB" id="A0A2M8RVC9"/>
<accession>A0A2M8RVC9</accession>
<dbReference type="InterPro" id="IPR001387">
    <property type="entry name" value="Cro/C1-type_HTH"/>
</dbReference>
<organism evidence="3 4">
    <name type="scientific">Caviibacterium pharyngocola</name>
    <dbReference type="NCBI Taxonomy" id="28159"/>
    <lineage>
        <taxon>Bacteria</taxon>
        <taxon>Pseudomonadati</taxon>
        <taxon>Pseudomonadota</taxon>
        <taxon>Gammaproteobacteria</taxon>
        <taxon>Pasteurellales</taxon>
        <taxon>Pasteurellaceae</taxon>
        <taxon>Caviibacterium</taxon>
    </lineage>
</organism>
<dbReference type="CDD" id="cd00093">
    <property type="entry name" value="HTH_XRE"/>
    <property type="match status" value="1"/>
</dbReference>
<dbReference type="PANTHER" id="PTHR46558:SF4">
    <property type="entry name" value="DNA-BIDING PHAGE PROTEIN"/>
    <property type="match status" value="1"/>
</dbReference>
<dbReference type="SUPFAM" id="SSF47413">
    <property type="entry name" value="lambda repressor-like DNA-binding domains"/>
    <property type="match status" value="1"/>
</dbReference>
<protein>
    <submittedName>
        <fullName evidence="3">XRE family transcriptional regulator</fullName>
    </submittedName>
</protein>
<keyword evidence="1" id="KW-0238">DNA-binding</keyword>
<sequence length="110" mass="12754">MAQLAPESFDKLIGKRIQKKRLEWGLSADKLSEYIGISQQQLSRYERGTNKINVSHLISIAAYLETPIEWFFEDCLSTKATDKELDKYWNELNLIQKQTLVSFLQAVKNS</sequence>
<name>A0A2M8RVC9_9PAST</name>
<evidence type="ECO:0000313" key="3">
    <source>
        <dbReference type="EMBL" id="PJG82846.1"/>
    </source>
</evidence>
<evidence type="ECO:0000313" key="4">
    <source>
        <dbReference type="Proteomes" id="UP000230282"/>
    </source>
</evidence>
<dbReference type="GO" id="GO:0003677">
    <property type="term" value="F:DNA binding"/>
    <property type="evidence" value="ECO:0007669"/>
    <property type="project" value="UniProtKB-KW"/>
</dbReference>
<gene>
    <name evidence="3" type="ORF">CVP04_05620</name>
</gene>
<feature type="domain" description="HTH cro/C1-type" evidence="2">
    <location>
        <begin position="17"/>
        <end position="71"/>
    </location>
</feature>
<dbReference type="RefSeq" id="WP_100296537.1">
    <property type="nucleotide sequence ID" value="NZ_PHGZ01000013.1"/>
</dbReference>
<dbReference type="Pfam" id="PF01381">
    <property type="entry name" value="HTH_3"/>
    <property type="match status" value="1"/>
</dbReference>
<proteinExistence type="predicted"/>